<dbReference type="Pfam" id="PF00561">
    <property type="entry name" value="Abhydrolase_1"/>
    <property type="match status" value="1"/>
</dbReference>
<protein>
    <submittedName>
        <fullName evidence="2">Alpha/beta hydrolase</fullName>
    </submittedName>
</protein>
<dbReference type="GO" id="GO:0004806">
    <property type="term" value="F:triacylglycerol lipase activity"/>
    <property type="evidence" value="ECO:0007669"/>
    <property type="project" value="TreeGrafter"/>
</dbReference>
<dbReference type="InterPro" id="IPR050471">
    <property type="entry name" value="AB_hydrolase"/>
</dbReference>
<dbReference type="PANTHER" id="PTHR43433:SF5">
    <property type="entry name" value="AB HYDROLASE-1 DOMAIN-CONTAINING PROTEIN"/>
    <property type="match status" value="1"/>
</dbReference>
<keyword evidence="3" id="KW-1185">Reference proteome</keyword>
<dbReference type="RefSeq" id="WP_119930134.1">
    <property type="nucleotide sequence ID" value="NZ_QZEY01000017.1"/>
</dbReference>
<sequence length="276" mass="29671">MTMTQSIRTEGADIVYDYEGNGPLLLMISGGGGAAEHYARISGFLAEHYTVVRYDRRGNSRSTGDTTIDLDMAQQARDAVAVIRAMSGEQAYVFGSSGGANIALQLATDHPDVIRALVAHEGPTSPLLPDADTWLAFAERVHSTFTTEGAEAAFKIFASALVGFDGANPQQARVAAGEMTTNAEFFMAREYLPLATFSPDLDTIRRNKVPMVTAAGRESDSAYYARTARIQAERLSCPILEFPGNHLGFIFEAASFATTLRGALDDLTSGTASQRR</sequence>
<dbReference type="OrthoDB" id="3210164at2"/>
<dbReference type="Gene3D" id="3.40.50.1820">
    <property type="entry name" value="alpha/beta hydrolase"/>
    <property type="match status" value="1"/>
</dbReference>
<dbReference type="InterPro" id="IPR000073">
    <property type="entry name" value="AB_hydrolase_1"/>
</dbReference>
<evidence type="ECO:0000313" key="2">
    <source>
        <dbReference type="EMBL" id="RJL23878.1"/>
    </source>
</evidence>
<name>A0A3A4ARG7_9ACTN</name>
<proteinExistence type="predicted"/>
<dbReference type="EMBL" id="QZEY01000017">
    <property type="protein sequence ID" value="RJL23878.1"/>
    <property type="molecule type" value="Genomic_DNA"/>
</dbReference>
<dbReference type="GO" id="GO:0046503">
    <property type="term" value="P:glycerolipid catabolic process"/>
    <property type="evidence" value="ECO:0007669"/>
    <property type="project" value="TreeGrafter"/>
</dbReference>
<keyword evidence="2" id="KW-0378">Hydrolase</keyword>
<organism evidence="2 3">
    <name type="scientific">Bailinhaonella thermotolerans</name>
    <dbReference type="NCBI Taxonomy" id="1070861"/>
    <lineage>
        <taxon>Bacteria</taxon>
        <taxon>Bacillati</taxon>
        <taxon>Actinomycetota</taxon>
        <taxon>Actinomycetes</taxon>
        <taxon>Streptosporangiales</taxon>
        <taxon>Streptosporangiaceae</taxon>
        <taxon>Bailinhaonella</taxon>
    </lineage>
</organism>
<accession>A0A3A4ARG7</accession>
<comment type="caution">
    <text evidence="2">The sequence shown here is derived from an EMBL/GenBank/DDBJ whole genome shotgun (WGS) entry which is preliminary data.</text>
</comment>
<dbReference type="AlphaFoldDB" id="A0A3A4ARG7"/>
<dbReference type="InterPro" id="IPR029058">
    <property type="entry name" value="AB_hydrolase_fold"/>
</dbReference>
<evidence type="ECO:0000259" key="1">
    <source>
        <dbReference type="Pfam" id="PF00561"/>
    </source>
</evidence>
<dbReference type="PANTHER" id="PTHR43433">
    <property type="entry name" value="HYDROLASE, ALPHA/BETA FOLD FAMILY PROTEIN"/>
    <property type="match status" value="1"/>
</dbReference>
<evidence type="ECO:0000313" key="3">
    <source>
        <dbReference type="Proteomes" id="UP000265768"/>
    </source>
</evidence>
<feature type="domain" description="AB hydrolase-1" evidence="1">
    <location>
        <begin position="23"/>
        <end position="162"/>
    </location>
</feature>
<dbReference type="SUPFAM" id="SSF53474">
    <property type="entry name" value="alpha/beta-Hydrolases"/>
    <property type="match status" value="1"/>
</dbReference>
<reference evidence="2 3" key="1">
    <citation type="submission" date="2018-09" db="EMBL/GenBank/DDBJ databases">
        <title>YIM 75507 draft genome.</title>
        <authorList>
            <person name="Tang S."/>
            <person name="Feng Y."/>
        </authorList>
    </citation>
    <scope>NUCLEOTIDE SEQUENCE [LARGE SCALE GENOMIC DNA]</scope>
    <source>
        <strain evidence="2 3">YIM 75507</strain>
    </source>
</reference>
<gene>
    <name evidence="2" type="ORF">D5H75_31005</name>
</gene>
<dbReference type="Proteomes" id="UP000265768">
    <property type="component" value="Unassembled WGS sequence"/>
</dbReference>